<dbReference type="AlphaFoldDB" id="A0A1S8YNP9"/>
<evidence type="ECO:0000256" key="1">
    <source>
        <dbReference type="ARBA" id="ARBA00023125"/>
    </source>
</evidence>
<evidence type="ECO:0000313" key="3">
    <source>
        <dbReference type="EMBL" id="OON40263.1"/>
    </source>
</evidence>
<reference evidence="3 4" key="1">
    <citation type="submission" date="2016-12" db="EMBL/GenBank/DDBJ databases">
        <title>Izhakiella australiana sp. nov. of genus Izhakiella isolated from Australian desert.</title>
        <authorList>
            <person name="Ji M."/>
        </authorList>
    </citation>
    <scope>NUCLEOTIDE SEQUENCE [LARGE SCALE GENOMIC DNA]</scope>
    <source>
        <strain evidence="3 4">D4N98</strain>
    </source>
</reference>
<name>A0A1S8YNP9_9GAMM</name>
<protein>
    <submittedName>
        <fullName evidence="3">Helix-turn-helix transcriptional regulator</fullName>
    </submittedName>
</protein>
<dbReference type="Gene3D" id="1.10.10.10">
    <property type="entry name" value="Winged helix-like DNA-binding domain superfamily/Winged helix DNA-binding domain"/>
    <property type="match status" value="1"/>
</dbReference>
<dbReference type="GO" id="GO:0006355">
    <property type="term" value="P:regulation of DNA-templated transcription"/>
    <property type="evidence" value="ECO:0007669"/>
    <property type="project" value="InterPro"/>
</dbReference>
<dbReference type="Pfam" id="PF00196">
    <property type="entry name" value="GerE"/>
    <property type="match status" value="1"/>
</dbReference>
<accession>A0A1S8YNP9</accession>
<dbReference type="STRING" id="1926881.BTJ39_10250"/>
<organism evidence="3 4">
    <name type="scientific">Izhakiella australiensis</name>
    <dbReference type="NCBI Taxonomy" id="1926881"/>
    <lineage>
        <taxon>Bacteria</taxon>
        <taxon>Pseudomonadati</taxon>
        <taxon>Pseudomonadota</taxon>
        <taxon>Gammaproteobacteria</taxon>
        <taxon>Enterobacterales</taxon>
        <taxon>Erwiniaceae</taxon>
        <taxon>Izhakiella</taxon>
    </lineage>
</organism>
<dbReference type="SMART" id="SM00421">
    <property type="entry name" value="HTH_LUXR"/>
    <property type="match status" value="1"/>
</dbReference>
<gene>
    <name evidence="3" type="ORF">BTJ39_10250</name>
</gene>
<dbReference type="GO" id="GO:0003677">
    <property type="term" value="F:DNA binding"/>
    <property type="evidence" value="ECO:0007669"/>
    <property type="project" value="UniProtKB-KW"/>
</dbReference>
<evidence type="ECO:0000313" key="4">
    <source>
        <dbReference type="Proteomes" id="UP000190667"/>
    </source>
</evidence>
<sequence length="239" mass="27828">MDEKKNLSDKESNLVIDSINNIPLISIMEKASIPWAIKDNQSRFVYLNDSCLDLFNIRQGFDFEGRMDEEMPCQWSDFSDDFKSHDRKAEQSRDGAEIITTSTFGREQIMAPWYFPKFPIYNHRGDVLGTVFYGKKFNFISVYDFFKNLKPSVISLNPPVDDFSEKELDIIFYALQKLTANEIAKTLHLSKRTIENRLQVIYGKIGGHSLKDLIEFSEATGLKNYLPKKFLREGVNFFW</sequence>
<dbReference type="InterPro" id="IPR013656">
    <property type="entry name" value="PAS_4"/>
</dbReference>
<dbReference type="InterPro" id="IPR036388">
    <property type="entry name" value="WH-like_DNA-bd_sf"/>
</dbReference>
<dbReference type="OrthoDB" id="6191871at2"/>
<dbReference type="InterPro" id="IPR000792">
    <property type="entry name" value="Tscrpt_reg_LuxR_C"/>
</dbReference>
<proteinExistence type="predicted"/>
<feature type="domain" description="HTH luxR-type" evidence="2">
    <location>
        <begin position="156"/>
        <end position="221"/>
    </location>
</feature>
<dbReference type="Proteomes" id="UP000190667">
    <property type="component" value="Unassembled WGS sequence"/>
</dbReference>
<comment type="caution">
    <text evidence="3">The sequence shown here is derived from an EMBL/GenBank/DDBJ whole genome shotgun (WGS) entry which is preliminary data.</text>
</comment>
<keyword evidence="1" id="KW-0238">DNA-binding</keyword>
<dbReference type="InterPro" id="IPR016032">
    <property type="entry name" value="Sig_transdc_resp-reg_C-effctor"/>
</dbReference>
<evidence type="ECO:0000259" key="2">
    <source>
        <dbReference type="PROSITE" id="PS50043"/>
    </source>
</evidence>
<dbReference type="Pfam" id="PF08448">
    <property type="entry name" value="PAS_4"/>
    <property type="match status" value="1"/>
</dbReference>
<dbReference type="EMBL" id="MRUL01000005">
    <property type="protein sequence ID" value="OON40263.1"/>
    <property type="molecule type" value="Genomic_DNA"/>
</dbReference>
<dbReference type="RefSeq" id="WP_078002592.1">
    <property type="nucleotide sequence ID" value="NZ_MRUL01000005.1"/>
</dbReference>
<dbReference type="PROSITE" id="PS50043">
    <property type="entry name" value="HTH_LUXR_2"/>
    <property type="match status" value="1"/>
</dbReference>
<keyword evidence="4" id="KW-1185">Reference proteome</keyword>
<dbReference type="SUPFAM" id="SSF46894">
    <property type="entry name" value="C-terminal effector domain of the bipartite response regulators"/>
    <property type="match status" value="1"/>
</dbReference>